<dbReference type="AlphaFoldDB" id="A0A139BNW3"/>
<evidence type="ECO:0000313" key="11">
    <source>
        <dbReference type="Proteomes" id="UP000070578"/>
    </source>
</evidence>
<dbReference type="CDD" id="cd04458">
    <property type="entry name" value="CSP_CDS"/>
    <property type="match status" value="1"/>
</dbReference>
<reference evidence="10 11" key="2">
    <citation type="submission" date="2016-03" db="EMBL/GenBank/DDBJ databases">
        <title>New uncultured bacterium of the family Gallionellaceae from acid mine drainage: description and reconstruction of genome based on metagenomic analysis of microbial community.</title>
        <authorList>
            <person name="Kadnikov V."/>
            <person name="Ivasenko D."/>
            <person name="Beletsky A."/>
            <person name="Mardanov A."/>
            <person name="Danilova E."/>
            <person name="Pimenov N."/>
            <person name="Karnachuk O."/>
            <person name="Ravin N."/>
        </authorList>
    </citation>
    <scope>NUCLEOTIDE SEQUENCE [LARGE SCALE GENOMIC DNA]</scope>
    <source>
        <strain evidence="10">ShG14-8</strain>
    </source>
</reference>
<dbReference type="InterPro" id="IPR011129">
    <property type="entry name" value="CSD"/>
</dbReference>
<evidence type="ECO:0000256" key="1">
    <source>
        <dbReference type="ARBA" id="ARBA00004496"/>
    </source>
</evidence>
<keyword evidence="3" id="KW-0963">Cytoplasm</keyword>
<keyword evidence="4" id="KW-0805">Transcription regulation</keyword>
<sequence length="55" mass="6017">MAIGTVKWFNDAKGFGFITPDDGSDDLFAHFSAINMNGFKSLKEGQKVTFEVTQG</sequence>
<dbReference type="InterPro" id="IPR002059">
    <property type="entry name" value="CSP_DNA-bd"/>
</dbReference>
<evidence type="ECO:0000256" key="6">
    <source>
        <dbReference type="ARBA" id="ARBA00023159"/>
    </source>
</evidence>
<comment type="caution">
    <text evidence="10">The sequence shown here is derived from an EMBL/GenBank/DDBJ whole genome shotgun (WGS) entry which is preliminary data.</text>
</comment>
<name>A0A139BNW3_9PROT</name>
<dbReference type="PANTHER" id="PTHR46565">
    <property type="entry name" value="COLD SHOCK DOMAIN PROTEIN 2"/>
    <property type="match status" value="1"/>
</dbReference>
<feature type="domain" description="CSD" evidence="9">
    <location>
        <begin position="1"/>
        <end position="55"/>
    </location>
</feature>
<evidence type="ECO:0000256" key="4">
    <source>
        <dbReference type="ARBA" id="ARBA00023015"/>
    </source>
</evidence>
<accession>A0A139BNW3</accession>
<dbReference type="Pfam" id="PF00313">
    <property type="entry name" value="CSD"/>
    <property type="match status" value="1"/>
</dbReference>
<evidence type="ECO:0000256" key="5">
    <source>
        <dbReference type="ARBA" id="ARBA00023125"/>
    </source>
</evidence>
<dbReference type="InterPro" id="IPR012340">
    <property type="entry name" value="NA-bd_OB-fold"/>
</dbReference>
<evidence type="ECO:0000313" key="10">
    <source>
        <dbReference type="EMBL" id="KXS30628.1"/>
    </source>
</evidence>
<gene>
    <name evidence="10" type="ORF">AWT59_3252</name>
</gene>
<evidence type="ECO:0000256" key="3">
    <source>
        <dbReference type="ARBA" id="ARBA00022490"/>
    </source>
</evidence>
<dbReference type="InterPro" id="IPR019844">
    <property type="entry name" value="CSD_CS"/>
</dbReference>
<dbReference type="PANTHER" id="PTHR46565:SF20">
    <property type="entry name" value="COLD SHOCK DOMAIN-CONTAINING PROTEIN 4"/>
    <property type="match status" value="1"/>
</dbReference>
<dbReference type="GO" id="GO:0005829">
    <property type="term" value="C:cytosol"/>
    <property type="evidence" value="ECO:0007669"/>
    <property type="project" value="UniProtKB-ARBA"/>
</dbReference>
<dbReference type="Gene3D" id="2.40.50.140">
    <property type="entry name" value="Nucleic acid-binding proteins"/>
    <property type="match status" value="1"/>
</dbReference>
<dbReference type="PIRSF" id="PIRSF002599">
    <property type="entry name" value="Cold_shock_A"/>
    <property type="match status" value="1"/>
</dbReference>
<keyword evidence="6" id="KW-0010">Activator</keyword>
<dbReference type="FunFam" id="2.40.50.140:FF:000006">
    <property type="entry name" value="Cold shock protein CspC"/>
    <property type="match status" value="1"/>
</dbReference>
<protein>
    <recommendedName>
        <fullName evidence="2">Cold shock-like protein CspA</fullName>
    </recommendedName>
</protein>
<dbReference type="PRINTS" id="PR00050">
    <property type="entry name" value="COLDSHOCK"/>
</dbReference>
<dbReference type="PROSITE" id="PS00352">
    <property type="entry name" value="CSD_1"/>
    <property type="match status" value="1"/>
</dbReference>
<comment type="subcellular location">
    <subcellularLocation>
        <location evidence="1 8">Cytoplasm</location>
    </subcellularLocation>
</comment>
<dbReference type="InterPro" id="IPR012156">
    <property type="entry name" value="Cold_shock_CspA"/>
</dbReference>
<reference evidence="10 11" key="1">
    <citation type="submission" date="2016-02" db="EMBL/GenBank/DDBJ databases">
        <authorList>
            <person name="Wen L."/>
            <person name="He K."/>
            <person name="Yang H."/>
        </authorList>
    </citation>
    <scope>NUCLEOTIDE SEQUENCE [LARGE SCALE GENOMIC DNA]</scope>
    <source>
        <strain evidence="10">ShG14-8</strain>
    </source>
</reference>
<organism evidence="10 11">
    <name type="scientific">Candidatus Gallionella acididurans</name>
    <dbReference type="NCBI Taxonomy" id="1796491"/>
    <lineage>
        <taxon>Bacteria</taxon>
        <taxon>Pseudomonadati</taxon>
        <taxon>Pseudomonadota</taxon>
        <taxon>Betaproteobacteria</taxon>
        <taxon>Nitrosomonadales</taxon>
        <taxon>Gallionellaceae</taxon>
        <taxon>Gallionella</taxon>
    </lineage>
</organism>
<evidence type="ECO:0000259" key="9">
    <source>
        <dbReference type="PROSITE" id="PS51857"/>
    </source>
</evidence>
<proteinExistence type="predicted"/>
<dbReference type="PROSITE" id="PS51857">
    <property type="entry name" value="CSD_2"/>
    <property type="match status" value="1"/>
</dbReference>
<dbReference type="SUPFAM" id="SSF50249">
    <property type="entry name" value="Nucleic acid-binding proteins"/>
    <property type="match status" value="1"/>
</dbReference>
<evidence type="ECO:0000256" key="7">
    <source>
        <dbReference type="ARBA" id="ARBA00023163"/>
    </source>
</evidence>
<dbReference type="SMART" id="SM00357">
    <property type="entry name" value="CSP"/>
    <property type="match status" value="1"/>
</dbReference>
<evidence type="ECO:0000256" key="2">
    <source>
        <dbReference type="ARBA" id="ARBA00022332"/>
    </source>
</evidence>
<dbReference type="EMBL" id="LSLI01000181">
    <property type="protein sequence ID" value="KXS30628.1"/>
    <property type="molecule type" value="Genomic_DNA"/>
</dbReference>
<evidence type="ECO:0000256" key="8">
    <source>
        <dbReference type="RuleBase" id="RU000408"/>
    </source>
</evidence>
<keyword evidence="5" id="KW-0238">DNA-binding</keyword>
<keyword evidence="7" id="KW-0804">Transcription</keyword>
<dbReference type="GO" id="GO:0003677">
    <property type="term" value="F:DNA binding"/>
    <property type="evidence" value="ECO:0007669"/>
    <property type="project" value="UniProtKB-KW"/>
</dbReference>
<feature type="non-terminal residue" evidence="10">
    <location>
        <position position="55"/>
    </location>
</feature>
<dbReference type="Proteomes" id="UP000070578">
    <property type="component" value="Unassembled WGS sequence"/>
</dbReference>